<dbReference type="GO" id="GO:0022857">
    <property type="term" value="F:transmembrane transporter activity"/>
    <property type="evidence" value="ECO:0007669"/>
    <property type="project" value="InterPro"/>
</dbReference>
<dbReference type="PRINTS" id="PR01036">
    <property type="entry name" value="TCRTETB"/>
</dbReference>
<protein>
    <submittedName>
        <fullName evidence="11">Related to putative multidrug transporter Mfs1.1 (Major facilitator family protein)</fullName>
    </submittedName>
</protein>
<evidence type="ECO:0000259" key="10">
    <source>
        <dbReference type="PROSITE" id="PS50850"/>
    </source>
</evidence>
<feature type="transmembrane region" description="Helical" evidence="9">
    <location>
        <begin position="79"/>
        <end position="98"/>
    </location>
</feature>
<name>A0AAE8MWM8_9PEZI</name>
<evidence type="ECO:0000256" key="5">
    <source>
        <dbReference type="ARBA" id="ARBA00022989"/>
    </source>
</evidence>
<gene>
    <name evidence="11" type="ORF">DNG_04585</name>
</gene>
<dbReference type="CDD" id="cd17502">
    <property type="entry name" value="MFS_Azr1_MDR_like"/>
    <property type="match status" value="1"/>
</dbReference>
<accession>A0AAE8MWM8</accession>
<proteinExistence type="inferred from homology"/>
<feature type="region of interest" description="Disordered" evidence="8">
    <location>
        <begin position="538"/>
        <end position="573"/>
    </location>
</feature>
<feature type="region of interest" description="Disordered" evidence="8">
    <location>
        <begin position="1"/>
        <end position="30"/>
    </location>
</feature>
<evidence type="ECO:0000256" key="1">
    <source>
        <dbReference type="ARBA" id="ARBA00004141"/>
    </source>
</evidence>
<keyword evidence="12" id="KW-1185">Reference proteome</keyword>
<organism evidence="11 12">
    <name type="scientific">Cephalotrichum gorgonifer</name>
    <dbReference type="NCBI Taxonomy" id="2041049"/>
    <lineage>
        <taxon>Eukaryota</taxon>
        <taxon>Fungi</taxon>
        <taxon>Dikarya</taxon>
        <taxon>Ascomycota</taxon>
        <taxon>Pezizomycotina</taxon>
        <taxon>Sordariomycetes</taxon>
        <taxon>Hypocreomycetidae</taxon>
        <taxon>Microascales</taxon>
        <taxon>Microascaceae</taxon>
        <taxon>Cephalotrichum</taxon>
    </lineage>
</organism>
<dbReference type="PANTHER" id="PTHR23501:SF187">
    <property type="entry name" value="MAJOR FACILITATOR SUPERFAMILY (MFS) PROFILE DOMAIN-CONTAINING PROTEIN"/>
    <property type="match status" value="1"/>
</dbReference>
<keyword evidence="7" id="KW-0325">Glycoprotein</keyword>
<comment type="caution">
    <text evidence="11">The sequence shown here is derived from an EMBL/GenBank/DDBJ whole genome shotgun (WGS) entry which is preliminary data.</text>
</comment>
<dbReference type="AlphaFoldDB" id="A0AAE8MWM8"/>
<dbReference type="FunFam" id="1.20.1250.20:FF:000484">
    <property type="entry name" value="MFS general substrate transporter"/>
    <property type="match status" value="1"/>
</dbReference>
<evidence type="ECO:0000313" key="12">
    <source>
        <dbReference type="Proteomes" id="UP001187682"/>
    </source>
</evidence>
<dbReference type="EMBL" id="ONZQ02000005">
    <property type="protein sequence ID" value="SPO01912.1"/>
    <property type="molecule type" value="Genomic_DNA"/>
</dbReference>
<feature type="transmembrane region" description="Helical" evidence="9">
    <location>
        <begin position="168"/>
        <end position="190"/>
    </location>
</feature>
<feature type="transmembrane region" description="Helical" evidence="9">
    <location>
        <begin position="390"/>
        <end position="412"/>
    </location>
</feature>
<evidence type="ECO:0000256" key="8">
    <source>
        <dbReference type="SAM" id="MobiDB-lite"/>
    </source>
</evidence>
<sequence>MSDQPERNEKPLSVSGAESSEGRKVVSEKTDAAPKFEKGPRFWAIIATLCVVGLLSSLENTVVTTSLPFIVTQLGLGENYIWVTNIFFLTSTVVQPFFGQLANIFGRRYVCLAVIALFTLGSGIAGGARNGATLIAGRAVQGMGSGGINMIVDVIVSDLVPLRERGNYMAIILIVYFVGTAIGPYVGGAIVESTSWRWIGGVCMIMILLFLQVKYNKEMTFAQKMRRIDYLGNILLVAATVSVLFAMSYGGTRYPWSSWRVILPLVLGLLGLGVLPLVETSKFVKEPVVPPRLFANRTSATVFAITFLNSALLYWMLFFLPVYFQAVLGSSPARAGVQLLPSITIAIPFAIVAVVLLTKFGKYKPLHFFGFALNTIGLGLASLLDEKSSAAEWVMYQVIAAGGSGFVLNTLLPACQTPLQESDQAAATATWSFVRSFGSIWGVAIPAAIFNNYFDKLSTRISDQEVAAHFRNGKAYESASANLIDSFPEPVKQELVGVYVESLKYVWRMSVIFAGICFLLVFLEKQIKMRTELDTEFGLEDKKEKKKDPESGEKAMTEETDKVPAEETITEQP</sequence>
<feature type="transmembrane region" description="Helical" evidence="9">
    <location>
        <begin position="336"/>
        <end position="358"/>
    </location>
</feature>
<keyword evidence="6 9" id="KW-0472">Membrane</keyword>
<evidence type="ECO:0000313" key="11">
    <source>
        <dbReference type="EMBL" id="SPO01912.1"/>
    </source>
</evidence>
<evidence type="ECO:0000256" key="6">
    <source>
        <dbReference type="ARBA" id="ARBA00023136"/>
    </source>
</evidence>
<dbReference type="PROSITE" id="PS50850">
    <property type="entry name" value="MFS"/>
    <property type="match status" value="1"/>
</dbReference>
<dbReference type="Gene3D" id="1.20.1250.20">
    <property type="entry name" value="MFS general substrate transporter like domains"/>
    <property type="match status" value="1"/>
</dbReference>
<dbReference type="Pfam" id="PF07690">
    <property type="entry name" value="MFS_1"/>
    <property type="match status" value="1"/>
</dbReference>
<dbReference type="InterPro" id="IPR020846">
    <property type="entry name" value="MFS_dom"/>
</dbReference>
<comment type="similarity">
    <text evidence="2">Belongs to the major facilitator superfamily. TCR/Tet family.</text>
</comment>
<feature type="domain" description="Major facilitator superfamily (MFS) profile" evidence="10">
    <location>
        <begin position="45"/>
        <end position="532"/>
    </location>
</feature>
<feature type="transmembrane region" description="Helical" evidence="9">
    <location>
        <begin position="299"/>
        <end position="324"/>
    </location>
</feature>
<keyword evidence="3" id="KW-0813">Transport</keyword>
<reference evidence="11" key="1">
    <citation type="submission" date="2018-03" db="EMBL/GenBank/DDBJ databases">
        <authorList>
            <person name="Guldener U."/>
        </authorList>
    </citation>
    <scope>NUCLEOTIDE SEQUENCE</scope>
</reference>
<feature type="transmembrane region" description="Helical" evidence="9">
    <location>
        <begin position="196"/>
        <end position="216"/>
    </location>
</feature>
<keyword evidence="4 9" id="KW-0812">Transmembrane</keyword>
<dbReference type="Proteomes" id="UP001187682">
    <property type="component" value="Unassembled WGS sequence"/>
</dbReference>
<dbReference type="PANTHER" id="PTHR23501">
    <property type="entry name" value="MAJOR FACILITATOR SUPERFAMILY"/>
    <property type="match status" value="1"/>
</dbReference>
<feature type="compositionally biased region" description="Basic and acidic residues" evidence="8">
    <location>
        <begin position="1"/>
        <end position="10"/>
    </location>
</feature>
<feature type="compositionally biased region" description="Basic and acidic residues" evidence="8">
    <location>
        <begin position="20"/>
        <end position="30"/>
    </location>
</feature>
<evidence type="ECO:0000256" key="3">
    <source>
        <dbReference type="ARBA" id="ARBA00022448"/>
    </source>
</evidence>
<comment type="subcellular location">
    <subcellularLocation>
        <location evidence="1">Membrane</location>
        <topology evidence="1">Multi-pass membrane protein</topology>
    </subcellularLocation>
</comment>
<dbReference type="Gene3D" id="1.20.1720.10">
    <property type="entry name" value="Multidrug resistance protein D"/>
    <property type="match status" value="1"/>
</dbReference>
<feature type="transmembrane region" description="Helical" evidence="9">
    <location>
        <begin position="228"/>
        <end position="249"/>
    </location>
</feature>
<feature type="transmembrane region" description="Helical" evidence="9">
    <location>
        <begin position="261"/>
        <end position="278"/>
    </location>
</feature>
<evidence type="ECO:0000256" key="7">
    <source>
        <dbReference type="ARBA" id="ARBA00023180"/>
    </source>
</evidence>
<feature type="transmembrane region" description="Helical" evidence="9">
    <location>
        <begin position="365"/>
        <end position="384"/>
    </location>
</feature>
<evidence type="ECO:0000256" key="2">
    <source>
        <dbReference type="ARBA" id="ARBA00007520"/>
    </source>
</evidence>
<feature type="transmembrane region" description="Helical" evidence="9">
    <location>
        <begin position="110"/>
        <end position="128"/>
    </location>
</feature>
<feature type="transmembrane region" description="Helical" evidence="9">
    <location>
        <begin position="505"/>
        <end position="523"/>
    </location>
</feature>
<feature type="transmembrane region" description="Helical" evidence="9">
    <location>
        <begin position="134"/>
        <end position="156"/>
    </location>
</feature>
<dbReference type="InterPro" id="IPR036259">
    <property type="entry name" value="MFS_trans_sf"/>
</dbReference>
<evidence type="ECO:0000256" key="4">
    <source>
        <dbReference type="ARBA" id="ARBA00022692"/>
    </source>
</evidence>
<dbReference type="GO" id="GO:0005886">
    <property type="term" value="C:plasma membrane"/>
    <property type="evidence" value="ECO:0007669"/>
    <property type="project" value="TreeGrafter"/>
</dbReference>
<keyword evidence="5 9" id="KW-1133">Transmembrane helix</keyword>
<feature type="transmembrane region" description="Helical" evidence="9">
    <location>
        <begin position="42"/>
        <end position="59"/>
    </location>
</feature>
<dbReference type="SUPFAM" id="SSF103473">
    <property type="entry name" value="MFS general substrate transporter"/>
    <property type="match status" value="1"/>
</dbReference>
<feature type="compositionally biased region" description="Basic and acidic residues" evidence="8">
    <location>
        <begin position="538"/>
        <end position="565"/>
    </location>
</feature>
<evidence type="ECO:0000256" key="9">
    <source>
        <dbReference type="SAM" id="Phobius"/>
    </source>
</evidence>
<feature type="transmembrane region" description="Helical" evidence="9">
    <location>
        <begin position="433"/>
        <end position="454"/>
    </location>
</feature>
<dbReference type="InterPro" id="IPR011701">
    <property type="entry name" value="MFS"/>
</dbReference>